<evidence type="ECO:0000313" key="1">
    <source>
        <dbReference type="EMBL" id="KAF5780591.1"/>
    </source>
</evidence>
<name>A0A9K3MYQ4_HELAN</name>
<accession>A0A9K3MYQ4</accession>
<comment type="caution">
    <text evidence="1">The sequence shown here is derived from an EMBL/GenBank/DDBJ whole genome shotgun (WGS) entry which is preliminary data.</text>
</comment>
<protein>
    <submittedName>
        <fullName evidence="1">Glutamate synthase (NADH)</fullName>
        <ecNumber evidence="1">1.4.1.14</ecNumber>
    </submittedName>
</protein>
<dbReference type="EMBL" id="MNCJ02000326">
    <property type="protein sequence ID" value="KAF5780591.1"/>
    <property type="molecule type" value="Genomic_DNA"/>
</dbReference>
<reference evidence="1" key="1">
    <citation type="journal article" date="2017" name="Nature">
        <title>The sunflower genome provides insights into oil metabolism, flowering and Asterid evolution.</title>
        <authorList>
            <person name="Badouin H."/>
            <person name="Gouzy J."/>
            <person name="Grassa C.J."/>
            <person name="Murat F."/>
            <person name="Staton S.E."/>
            <person name="Cottret L."/>
            <person name="Lelandais-Briere C."/>
            <person name="Owens G.L."/>
            <person name="Carrere S."/>
            <person name="Mayjonade B."/>
            <person name="Legrand L."/>
            <person name="Gill N."/>
            <person name="Kane N.C."/>
            <person name="Bowers J.E."/>
            <person name="Hubner S."/>
            <person name="Bellec A."/>
            <person name="Berard A."/>
            <person name="Berges H."/>
            <person name="Blanchet N."/>
            <person name="Boniface M.C."/>
            <person name="Brunel D."/>
            <person name="Catrice O."/>
            <person name="Chaidir N."/>
            <person name="Claudel C."/>
            <person name="Donnadieu C."/>
            <person name="Faraut T."/>
            <person name="Fievet G."/>
            <person name="Helmstetter N."/>
            <person name="King M."/>
            <person name="Knapp S.J."/>
            <person name="Lai Z."/>
            <person name="Le Paslier M.C."/>
            <person name="Lippi Y."/>
            <person name="Lorenzon L."/>
            <person name="Mandel J.R."/>
            <person name="Marage G."/>
            <person name="Marchand G."/>
            <person name="Marquand E."/>
            <person name="Bret-Mestries E."/>
            <person name="Morien E."/>
            <person name="Nambeesan S."/>
            <person name="Nguyen T."/>
            <person name="Pegot-Espagnet P."/>
            <person name="Pouilly N."/>
            <person name="Raftis F."/>
            <person name="Sallet E."/>
            <person name="Schiex T."/>
            <person name="Thomas J."/>
            <person name="Vandecasteele C."/>
            <person name="Vares D."/>
            <person name="Vear F."/>
            <person name="Vautrin S."/>
            <person name="Crespi M."/>
            <person name="Mangin B."/>
            <person name="Burke J.M."/>
            <person name="Salse J."/>
            <person name="Munos S."/>
            <person name="Vincourt P."/>
            <person name="Rieseberg L.H."/>
            <person name="Langlade N.B."/>
        </authorList>
    </citation>
    <scope>NUCLEOTIDE SEQUENCE</scope>
    <source>
        <tissue evidence="1">Leaves</tissue>
    </source>
</reference>
<proteinExistence type="predicted"/>
<evidence type="ECO:0000313" key="2">
    <source>
        <dbReference type="Proteomes" id="UP000215914"/>
    </source>
</evidence>
<gene>
    <name evidence="1" type="ORF">HanXRQr2_Chr11g0473641</name>
</gene>
<reference evidence="1" key="2">
    <citation type="submission" date="2020-06" db="EMBL/GenBank/DDBJ databases">
        <title>Helianthus annuus Genome sequencing and assembly Release 2.</title>
        <authorList>
            <person name="Gouzy J."/>
            <person name="Langlade N."/>
            <person name="Munos S."/>
        </authorList>
    </citation>
    <scope>NUCLEOTIDE SEQUENCE</scope>
    <source>
        <tissue evidence="1">Leaves</tissue>
    </source>
</reference>
<dbReference type="Gramene" id="mRNA:HanXRQr2_Chr11g0473641">
    <property type="protein sequence ID" value="mRNA:HanXRQr2_Chr11g0473641"/>
    <property type="gene ID" value="HanXRQr2_Chr11g0473641"/>
</dbReference>
<keyword evidence="2" id="KW-1185">Reference proteome</keyword>
<organism evidence="1 2">
    <name type="scientific">Helianthus annuus</name>
    <name type="common">Common sunflower</name>
    <dbReference type="NCBI Taxonomy" id="4232"/>
    <lineage>
        <taxon>Eukaryota</taxon>
        <taxon>Viridiplantae</taxon>
        <taxon>Streptophyta</taxon>
        <taxon>Embryophyta</taxon>
        <taxon>Tracheophyta</taxon>
        <taxon>Spermatophyta</taxon>
        <taxon>Magnoliopsida</taxon>
        <taxon>eudicotyledons</taxon>
        <taxon>Gunneridae</taxon>
        <taxon>Pentapetalae</taxon>
        <taxon>asterids</taxon>
        <taxon>campanulids</taxon>
        <taxon>Asterales</taxon>
        <taxon>Asteraceae</taxon>
        <taxon>Asteroideae</taxon>
        <taxon>Heliantheae alliance</taxon>
        <taxon>Heliantheae</taxon>
        <taxon>Helianthus</taxon>
    </lineage>
</organism>
<dbReference type="Proteomes" id="UP000215914">
    <property type="component" value="Unassembled WGS sequence"/>
</dbReference>
<sequence>MYILRRLSMVAICATLNLQHGGVRDFYMRSLSSRITCPWTPSLRDHEIRVDGKLADSL</sequence>
<keyword evidence="1" id="KW-0560">Oxidoreductase</keyword>
<dbReference type="GO" id="GO:0016040">
    <property type="term" value="F:glutamate synthase (NADH) activity"/>
    <property type="evidence" value="ECO:0007669"/>
    <property type="project" value="UniProtKB-EC"/>
</dbReference>
<dbReference type="EC" id="1.4.1.14" evidence="1"/>
<dbReference type="AlphaFoldDB" id="A0A9K3MYQ4"/>